<evidence type="ECO:0000313" key="3">
    <source>
        <dbReference type="Proteomes" id="UP000487350"/>
    </source>
</evidence>
<feature type="transmembrane region" description="Helical" evidence="1">
    <location>
        <begin position="61"/>
        <end position="83"/>
    </location>
</feature>
<evidence type="ECO:0000313" key="2">
    <source>
        <dbReference type="EMBL" id="MRD47540.1"/>
    </source>
</evidence>
<keyword evidence="1" id="KW-1133">Transmembrane helix</keyword>
<sequence>MIQPIPIALFLALSMAIGWRVSGRRAFLVVALLWLVYSVYEYLMYARVLCSGDCNIRIDLLLIYPALLGSTLWLAVAATVRAIKRRR</sequence>
<evidence type="ECO:0000256" key="1">
    <source>
        <dbReference type="SAM" id="Phobius"/>
    </source>
</evidence>
<protein>
    <submittedName>
        <fullName evidence="2">Uncharacterized protein</fullName>
    </submittedName>
</protein>
<dbReference type="OrthoDB" id="9910948at2"/>
<gene>
    <name evidence="2" type="ORF">GHT07_09640</name>
</gene>
<feature type="transmembrane region" description="Helical" evidence="1">
    <location>
        <begin position="28"/>
        <end position="49"/>
    </location>
</feature>
<name>A0A844ASV1_9BURK</name>
<reference evidence="2 3" key="1">
    <citation type="submission" date="2019-11" db="EMBL/GenBank/DDBJ databases">
        <title>Caenimonas koreensis gen. nov., sp. nov., isolated from activated sludge.</title>
        <authorList>
            <person name="Seung H.R."/>
        </authorList>
    </citation>
    <scope>NUCLEOTIDE SEQUENCE [LARGE SCALE GENOMIC DNA]</scope>
    <source>
        <strain evidence="2 3">EMB320</strain>
    </source>
</reference>
<dbReference type="Proteomes" id="UP000487350">
    <property type="component" value="Unassembled WGS sequence"/>
</dbReference>
<dbReference type="RefSeq" id="WP_153584876.1">
    <property type="nucleotide sequence ID" value="NZ_WJBU01000009.1"/>
</dbReference>
<accession>A0A844ASV1</accession>
<keyword evidence="1" id="KW-0812">Transmembrane</keyword>
<keyword evidence="3" id="KW-1185">Reference proteome</keyword>
<dbReference type="EMBL" id="WJBU01000009">
    <property type="protein sequence ID" value="MRD47540.1"/>
    <property type="molecule type" value="Genomic_DNA"/>
</dbReference>
<dbReference type="AlphaFoldDB" id="A0A844ASV1"/>
<comment type="caution">
    <text evidence="2">The sequence shown here is derived from an EMBL/GenBank/DDBJ whole genome shotgun (WGS) entry which is preliminary data.</text>
</comment>
<keyword evidence="1" id="KW-0472">Membrane</keyword>
<proteinExistence type="predicted"/>
<organism evidence="2 3">
    <name type="scientific">Caenimonas koreensis DSM 17982</name>
    <dbReference type="NCBI Taxonomy" id="1121255"/>
    <lineage>
        <taxon>Bacteria</taxon>
        <taxon>Pseudomonadati</taxon>
        <taxon>Pseudomonadota</taxon>
        <taxon>Betaproteobacteria</taxon>
        <taxon>Burkholderiales</taxon>
        <taxon>Comamonadaceae</taxon>
        <taxon>Caenimonas</taxon>
    </lineage>
</organism>